<evidence type="ECO:0000313" key="1">
    <source>
        <dbReference type="EMBL" id="GIY97230.1"/>
    </source>
</evidence>
<accession>A0AAV4XTI4</accession>
<proteinExistence type="predicted"/>
<sequence length="104" mass="11710">MNMQFLVSAASSVNISAGNKACSIIKDPGINILGIVGDIEDHEYNSRYNFGVSRKKTDWVLTTEDFQACSFILKKKEKDTFMNCPSRFALRIKISSSFAFFKLN</sequence>
<organism evidence="1 2">
    <name type="scientific">Caerostris extrusa</name>
    <name type="common">Bark spider</name>
    <name type="synonym">Caerostris bankana</name>
    <dbReference type="NCBI Taxonomy" id="172846"/>
    <lineage>
        <taxon>Eukaryota</taxon>
        <taxon>Metazoa</taxon>
        <taxon>Ecdysozoa</taxon>
        <taxon>Arthropoda</taxon>
        <taxon>Chelicerata</taxon>
        <taxon>Arachnida</taxon>
        <taxon>Araneae</taxon>
        <taxon>Araneomorphae</taxon>
        <taxon>Entelegynae</taxon>
        <taxon>Araneoidea</taxon>
        <taxon>Araneidae</taxon>
        <taxon>Caerostris</taxon>
    </lineage>
</organism>
<reference evidence="1 2" key="1">
    <citation type="submission" date="2021-06" db="EMBL/GenBank/DDBJ databases">
        <title>Caerostris extrusa draft genome.</title>
        <authorList>
            <person name="Kono N."/>
            <person name="Arakawa K."/>
        </authorList>
    </citation>
    <scope>NUCLEOTIDE SEQUENCE [LARGE SCALE GENOMIC DNA]</scope>
</reference>
<dbReference type="AlphaFoldDB" id="A0AAV4XTI4"/>
<dbReference type="Proteomes" id="UP001054945">
    <property type="component" value="Unassembled WGS sequence"/>
</dbReference>
<name>A0AAV4XTI4_CAEEX</name>
<dbReference type="EMBL" id="BPLR01000756">
    <property type="protein sequence ID" value="GIY97230.1"/>
    <property type="molecule type" value="Genomic_DNA"/>
</dbReference>
<gene>
    <name evidence="1" type="ORF">CEXT_555031</name>
</gene>
<protein>
    <submittedName>
        <fullName evidence="1">Uncharacterized protein</fullName>
    </submittedName>
</protein>
<keyword evidence="2" id="KW-1185">Reference proteome</keyword>
<comment type="caution">
    <text evidence="1">The sequence shown here is derived from an EMBL/GenBank/DDBJ whole genome shotgun (WGS) entry which is preliminary data.</text>
</comment>
<evidence type="ECO:0000313" key="2">
    <source>
        <dbReference type="Proteomes" id="UP001054945"/>
    </source>
</evidence>